<comment type="caution">
    <text evidence="1">The sequence shown here is derived from an EMBL/GenBank/DDBJ whole genome shotgun (WGS) entry which is preliminary data.</text>
</comment>
<dbReference type="EMBL" id="WFLM01000001">
    <property type="protein sequence ID" value="KAB8040999.1"/>
    <property type="molecule type" value="Genomic_DNA"/>
</dbReference>
<dbReference type="RefSeq" id="WP_153418522.1">
    <property type="nucleotide sequence ID" value="NZ_WFLM01000001.1"/>
</dbReference>
<evidence type="ECO:0000313" key="2">
    <source>
        <dbReference type="Proteomes" id="UP000437748"/>
    </source>
</evidence>
<keyword evidence="2" id="KW-1185">Reference proteome</keyword>
<accession>A0A6N6VY53</accession>
<evidence type="ECO:0000313" key="1">
    <source>
        <dbReference type="EMBL" id="KAB8040999.1"/>
    </source>
</evidence>
<name>A0A6N6VY53_9BACT</name>
<proteinExistence type="predicted"/>
<dbReference type="OrthoDB" id="5310563at2"/>
<protein>
    <submittedName>
        <fullName evidence="1">Uncharacterized protein</fullName>
    </submittedName>
</protein>
<gene>
    <name evidence="1" type="ORF">GCL60_03435</name>
</gene>
<dbReference type="AlphaFoldDB" id="A0A6N6VY53"/>
<reference evidence="1 2" key="1">
    <citation type="submission" date="2019-10" db="EMBL/GenBank/DDBJ databases">
        <title>New species of Slilvanegrellaceae.</title>
        <authorList>
            <person name="Pitt A."/>
            <person name="Hahn M.W."/>
        </authorList>
    </citation>
    <scope>NUCLEOTIDE SEQUENCE [LARGE SCALE GENOMIC DNA]</scope>
    <source>
        <strain evidence="1 2">SP-Ram-0.45-NSY-1</strain>
    </source>
</reference>
<sequence>MIKFSNKYLLYFFSILLVNHSFVYAEEIDLLVYCANKDRKWKWLKYPNSQNYYIKGEKKTIYNSYEDEIMSFEYFNISGKDAENKINDLKQKCINSFGKEFEFPQPARTRFSEWIPFGIDSYKLSKGFFTINSVERHTLYNVEVFSELHLNLNENVQINYIQENLNNIN</sequence>
<dbReference type="Proteomes" id="UP000437748">
    <property type="component" value="Unassembled WGS sequence"/>
</dbReference>
<organism evidence="1 2">
    <name type="scientific">Silvanigrella paludirubra</name>
    <dbReference type="NCBI Taxonomy" id="2499159"/>
    <lineage>
        <taxon>Bacteria</taxon>
        <taxon>Pseudomonadati</taxon>
        <taxon>Bdellovibrionota</taxon>
        <taxon>Oligoflexia</taxon>
        <taxon>Silvanigrellales</taxon>
        <taxon>Silvanigrellaceae</taxon>
        <taxon>Silvanigrella</taxon>
    </lineage>
</organism>